<gene>
    <name evidence="1" type="ORF">SAMN04488047_1492</name>
</gene>
<evidence type="ECO:0000313" key="2">
    <source>
        <dbReference type="Proteomes" id="UP000199356"/>
    </source>
</evidence>
<dbReference type="SUPFAM" id="SSF56112">
    <property type="entry name" value="Protein kinase-like (PK-like)"/>
    <property type="match status" value="1"/>
</dbReference>
<dbReference type="InterPro" id="IPR052732">
    <property type="entry name" value="Cell-binding_unc_protein"/>
</dbReference>
<keyword evidence="2" id="KW-1185">Reference proteome</keyword>
<name>A0A1I5WKH8_9RHOB</name>
<dbReference type="SUPFAM" id="SSF52540">
    <property type="entry name" value="P-loop containing nucleoside triphosphate hydrolases"/>
    <property type="match status" value="1"/>
</dbReference>
<dbReference type="Proteomes" id="UP000199356">
    <property type="component" value="Unassembled WGS sequence"/>
</dbReference>
<protein>
    <submittedName>
        <fullName evidence="1">Uncharacterized protein</fullName>
    </submittedName>
</protein>
<dbReference type="AlphaFoldDB" id="A0A1I5WKH8"/>
<sequence length="510" mass="54745">MVNEPPHDQHEVVAFLRSGAAHGGVAPVEVIETHGALVFLAGETALKIKRAVRYDYMDLSTIDRREAMLRRELDLNRPRAPMIYRDVVPVTREDNGELALGGSGPPVEWALRMWRFPKSAELAEIAAQGALDDTLATALGRAIQAYHAACPRRDAAGGALIGEILDELDRVFDGMPDALNAESVRRFHDLSRQGHGRLSGFLDARTVAGRVRRAHGDLHLHNIVLYEGRPVPFDALEFDETLGTCDVLYDLAFLLMDLWHRRLRVAANAVLGSYLLSADGAEDAGVRTLPLFQAVRAAIRAMTTVQTARATGKDGPVTEAGSYLDLACDLLTPAPARLVAVGGVSGTGKTVLARMLSPGLGAPPGAVHLRTDTERKAMLSAPEDARLPQAAYTTDGRARVYRRLYDRAGNLLAAGHSVVFDATFLDPEDRARVEEIARSNGAAFTGLWLAAPEATLVNRVSARSGDASDANAQVVRAQLAVSADGSGWLRVDAAGTPDQTLARAKALLSD</sequence>
<dbReference type="STRING" id="441119.SAMN04488047_1492"/>
<dbReference type="Pfam" id="PF13671">
    <property type="entry name" value="AAA_33"/>
    <property type="match status" value="1"/>
</dbReference>
<dbReference type="RefSeq" id="WP_093425807.1">
    <property type="nucleotide sequence ID" value="NZ_FOXA01000049.1"/>
</dbReference>
<dbReference type="InterPro" id="IPR011009">
    <property type="entry name" value="Kinase-like_dom_sf"/>
</dbReference>
<reference evidence="1 2" key="1">
    <citation type="submission" date="2016-10" db="EMBL/GenBank/DDBJ databases">
        <authorList>
            <person name="de Groot N.N."/>
        </authorList>
    </citation>
    <scope>NUCLEOTIDE SEQUENCE [LARGE SCALE GENOMIC DNA]</scope>
    <source>
        <strain evidence="1 2">DSM 19547</strain>
    </source>
</reference>
<proteinExistence type="predicted"/>
<evidence type="ECO:0000313" key="1">
    <source>
        <dbReference type="EMBL" id="SFQ20219.1"/>
    </source>
</evidence>
<dbReference type="OrthoDB" id="9810277at2"/>
<dbReference type="PANTHER" id="PTHR43883">
    <property type="entry name" value="SLR0207 PROTEIN"/>
    <property type="match status" value="1"/>
</dbReference>
<dbReference type="InterPro" id="IPR027417">
    <property type="entry name" value="P-loop_NTPase"/>
</dbReference>
<dbReference type="EMBL" id="FOXA01000049">
    <property type="protein sequence ID" value="SFQ20219.1"/>
    <property type="molecule type" value="Genomic_DNA"/>
</dbReference>
<accession>A0A1I5WKH8</accession>
<dbReference type="Gene3D" id="3.40.50.300">
    <property type="entry name" value="P-loop containing nucleotide triphosphate hydrolases"/>
    <property type="match status" value="1"/>
</dbReference>
<organism evidence="1 2">
    <name type="scientific">Tranquillimonas alkanivorans</name>
    <dbReference type="NCBI Taxonomy" id="441119"/>
    <lineage>
        <taxon>Bacteria</taxon>
        <taxon>Pseudomonadati</taxon>
        <taxon>Pseudomonadota</taxon>
        <taxon>Alphaproteobacteria</taxon>
        <taxon>Rhodobacterales</taxon>
        <taxon>Roseobacteraceae</taxon>
        <taxon>Tranquillimonas</taxon>
    </lineage>
</organism>
<dbReference type="PANTHER" id="PTHR43883:SF1">
    <property type="entry name" value="GLUCONOKINASE"/>
    <property type="match status" value="1"/>
</dbReference>